<keyword evidence="2" id="KW-1185">Reference proteome</keyword>
<dbReference type="Proteomes" id="UP000541033">
    <property type="component" value="Unassembled WGS sequence"/>
</dbReference>
<organism evidence="1 2">
    <name type="scientific">Lysinibacter cavernae</name>
    <dbReference type="NCBI Taxonomy" id="1640652"/>
    <lineage>
        <taxon>Bacteria</taxon>
        <taxon>Bacillati</taxon>
        <taxon>Actinomycetota</taxon>
        <taxon>Actinomycetes</taxon>
        <taxon>Micrococcales</taxon>
        <taxon>Microbacteriaceae</taxon>
        <taxon>Lysinibacter</taxon>
    </lineage>
</organism>
<proteinExistence type="predicted"/>
<sequence length="167" mass="18414">MASQNTRGVLYVHSCPRALSPHLEWAMGRAIGRSVNFTWTPQGALPGTQRAEFAWDGPVGTAALVASSLRGWEQLRFEISEDAAEGTDGGRWLHTPDLGIFHMQTDAAGNAVVPEDRLRYAMEVAGSSMLELQRELRLALGQAWDDELEPFRYAGDDATVVWLKRSS</sequence>
<evidence type="ECO:0008006" key="3">
    <source>
        <dbReference type="Google" id="ProtNLM"/>
    </source>
</evidence>
<evidence type="ECO:0000313" key="1">
    <source>
        <dbReference type="EMBL" id="NIH52588.1"/>
    </source>
</evidence>
<gene>
    <name evidence="1" type="ORF">FHX76_000456</name>
</gene>
<comment type="caution">
    <text evidence="1">The sequence shown here is derived from an EMBL/GenBank/DDBJ whole genome shotgun (WGS) entry which is preliminary data.</text>
</comment>
<name>A0A7X5QZ10_9MICO</name>
<reference evidence="1 2" key="1">
    <citation type="submission" date="2020-02" db="EMBL/GenBank/DDBJ databases">
        <title>Sequencing the genomes of 1000 actinobacteria strains.</title>
        <authorList>
            <person name="Klenk H.-P."/>
        </authorList>
    </citation>
    <scope>NUCLEOTIDE SEQUENCE [LARGE SCALE GENOMIC DNA]</scope>
    <source>
        <strain evidence="1 2">DSM 27960</strain>
    </source>
</reference>
<dbReference type="AlphaFoldDB" id="A0A7X5QZ10"/>
<dbReference type="InterPro" id="IPR021491">
    <property type="entry name" value="DUF3145"/>
</dbReference>
<dbReference type="EMBL" id="JAAMOX010000001">
    <property type="protein sequence ID" value="NIH52588.1"/>
    <property type="molecule type" value="Genomic_DNA"/>
</dbReference>
<protein>
    <recommendedName>
        <fullName evidence="3">DUF3145 domain-containing protein</fullName>
    </recommendedName>
</protein>
<dbReference type="Pfam" id="PF11343">
    <property type="entry name" value="DUF3145"/>
    <property type="match status" value="1"/>
</dbReference>
<accession>A0A7X5QZ10</accession>
<evidence type="ECO:0000313" key="2">
    <source>
        <dbReference type="Proteomes" id="UP000541033"/>
    </source>
</evidence>
<dbReference type="RefSeq" id="WP_167147355.1">
    <property type="nucleotide sequence ID" value="NZ_JAAMOX010000001.1"/>
</dbReference>